<reference evidence="6 7" key="1">
    <citation type="submission" date="2016-03" db="EMBL/GenBank/DDBJ databases">
        <title>Choanephora cucurbitarum.</title>
        <authorList>
            <person name="Min B."/>
            <person name="Park H."/>
            <person name="Park J.-H."/>
            <person name="Shin H.-D."/>
            <person name="Choi I.-G."/>
        </authorList>
    </citation>
    <scope>NUCLEOTIDE SEQUENCE [LARGE SCALE GENOMIC DNA]</scope>
    <source>
        <strain evidence="6 7">KUS-F28377</strain>
    </source>
</reference>
<keyword evidence="3" id="KW-0106">Calcium</keyword>
<sequence>HNGFIKLSQFGDILKSLNIEHDAKKLETIVKKSDKNHDGRIDFDEFVSVMTHFLPPQYTDEPEQVEEANDNKNRTRDINSNRQKSRERYSRCMSRHETEEMKMCFSKFDKNGDGQISEAELKEVMNDLGENLSDQEIKDMMNDADTNKDGFIDFNEFAALAPKMGEEEKTKQTK</sequence>
<dbReference type="InterPro" id="IPR050145">
    <property type="entry name" value="Centrin_CML-like"/>
</dbReference>
<dbReference type="SUPFAM" id="SSF47473">
    <property type="entry name" value="EF-hand"/>
    <property type="match status" value="1"/>
</dbReference>
<evidence type="ECO:0000313" key="7">
    <source>
        <dbReference type="Proteomes" id="UP000093000"/>
    </source>
</evidence>
<dbReference type="CDD" id="cd00051">
    <property type="entry name" value="EFh"/>
    <property type="match status" value="2"/>
</dbReference>
<keyword evidence="2" id="KW-0677">Repeat</keyword>
<dbReference type="AlphaFoldDB" id="A0A1C7N7T7"/>
<dbReference type="PANTHER" id="PTHR23050">
    <property type="entry name" value="CALCIUM BINDING PROTEIN"/>
    <property type="match status" value="1"/>
</dbReference>
<proteinExistence type="predicted"/>
<dbReference type="PROSITE" id="PS00018">
    <property type="entry name" value="EF_HAND_1"/>
    <property type="match status" value="3"/>
</dbReference>
<evidence type="ECO:0000256" key="3">
    <source>
        <dbReference type="ARBA" id="ARBA00022837"/>
    </source>
</evidence>
<gene>
    <name evidence="6" type="primary">CALM_0</name>
    <name evidence="6" type="ORF">A0J61_06752</name>
</gene>
<keyword evidence="1" id="KW-0479">Metal-binding</keyword>
<dbReference type="Proteomes" id="UP000093000">
    <property type="component" value="Unassembled WGS sequence"/>
</dbReference>
<dbReference type="InterPro" id="IPR018247">
    <property type="entry name" value="EF_Hand_1_Ca_BS"/>
</dbReference>
<dbReference type="InterPro" id="IPR011992">
    <property type="entry name" value="EF-hand-dom_pair"/>
</dbReference>
<feature type="region of interest" description="Disordered" evidence="4">
    <location>
        <begin position="55"/>
        <end position="94"/>
    </location>
</feature>
<feature type="compositionally biased region" description="Basic and acidic residues" evidence="4">
    <location>
        <begin position="69"/>
        <end position="94"/>
    </location>
</feature>
<evidence type="ECO:0000313" key="6">
    <source>
        <dbReference type="EMBL" id="OBZ85190.1"/>
    </source>
</evidence>
<feature type="domain" description="EF-hand" evidence="5">
    <location>
        <begin position="132"/>
        <end position="167"/>
    </location>
</feature>
<comment type="caution">
    <text evidence="6">The sequence shown here is derived from an EMBL/GenBank/DDBJ whole genome shotgun (WGS) entry which is preliminary data.</text>
</comment>
<dbReference type="OrthoDB" id="26525at2759"/>
<feature type="non-terminal residue" evidence="6">
    <location>
        <position position="1"/>
    </location>
</feature>
<evidence type="ECO:0000259" key="5">
    <source>
        <dbReference type="PROSITE" id="PS50222"/>
    </source>
</evidence>
<evidence type="ECO:0000256" key="1">
    <source>
        <dbReference type="ARBA" id="ARBA00022723"/>
    </source>
</evidence>
<name>A0A1C7N7T7_9FUNG</name>
<dbReference type="SMART" id="SM00054">
    <property type="entry name" value="EFh"/>
    <property type="match status" value="3"/>
</dbReference>
<dbReference type="FunFam" id="1.10.238.10:FF:000181">
    <property type="entry name" value="CALML5 isoform 1"/>
    <property type="match status" value="1"/>
</dbReference>
<evidence type="ECO:0000256" key="4">
    <source>
        <dbReference type="SAM" id="MobiDB-lite"/>
    </source>
</evidence>
<accession>A0A1C7N7T7</accession>
<dbReference type="Gene3D" id="1.10.238.10">
    <property type="entry name" value="EF-hand"/>
    <property type="match status" value="2"/>
</dbReference>
<feature type="domain" description="EF-hand" evidence="5">
    <location>
        <begin position="96"/>
        <end position="131"/>
    </location>
</feature>
<dbReference type="InParanoid" id="A0A1C7N7T7"/>
<dbReference type="STRING" id="101091.A0A1C7N7T7"/>
<dbReference type="EMBL" id="LUGH01000423">
    <property type="protein sequence ID" value="OBZ85190.1"/>
    <property type="molecule type" value="Genomic_DNA"/>
</dbReference>
<dbReference type="PROSITE" id="PS50222">
    <property type="entry name" value="EF_HAND_2"/>
    <property type="match status" value="3"/>
</dbReference>
<protein>
    <submittedName>
        <fullName evidence="6">Calmodulin</fullName>
    </submittedName>
</protein>
<dbReference type="Pfam" id="PF13499">
    <property type="entry name" value="EF-hand_7"/>
    <property type="match status" value="2"/>
</dbReference>
<keyword evidence="7" id="KW-1185">Reference proteome</keyword>
<dbReference type="InterPro" id="IPR002048">
    <property type="entry name" value="EF_hand_dom"/>
</dbReference>
<feature type="domain" description="EF-hand" evidence="5">
    <location>
        <begin position="21"/>
        <end position="56"/>
    </location>
</feature>
<dbReference type="GO" id="GO:0005509">
    <property type="term" value="F:calcium ion binding"/>
    <property type="evidence" value="ECO:0007669"/>
    <property type="project" value="InterPro"/>
</dbReference>
<evidence type="ECO:0000256" key="2">
    <source>
        <dbReference type="ARBA" id="ARBA00022737"/>
    </source>
</evidence>
<organism evidence="6 7">
    <name type="scientific">Choanephora cucurbitarum</name>
    <dbReference type="NCBI Taxonomy" id="101091"/>
    <lineage>
        <taxon>Eukaryota</taxon>
        <taxon>Fungi</taxon>
        <taxon>Fungi incertae sedis</taxon>
        <taxon>Mucoromycota</taxon>
        <taxon>Mucoromycotina</taxon>
        <taxon>Mucoromycetes</taxon>
        <taxon>Mucorales</taxon>
        <taxon>Mucorineae</taxon>
        <taxon>Choanephoraceae</taxon>
        <taxon>Choanephoroideae</taxon>
        <taxon>Choanephora</taxon>
    </lineage>
</organism>